<dbReference type="Gene3D" id="1.10.510.10">
    <property type="entry name" value="Transferase(Phosphotransferase) domain 1"/>
    <property type="match status" value="1"/>
</dbReference>
<dbReference type="SMART" id="SM00220">
    <property type="entry name" value="S_TKc"/>
    <property type="match status" value="1"/>
</dbReference>
<dbReference type="GO" id="GO:0005524">
    <property type="term" value="F:ATP binding"/>
    <property type="evidence" value="ECO:0007669"/>
    <property type="project" value="UniProtKB-UniRule"/>
</dbReference>
<dbReference type="EMBL" id="SNZH01000001">
    <property type="protein sequence ID" value="TDR48865.1"/>
    <property type="molecule type" value="Genomic_DNA"/>
</dbReference>
<feature type="binding site" evidence="5">
    <location>
        <position position="109"/>
    </location>
    <ligand>
        <name>ATP</name>
        <dbReference type="ChEBI" id="CHEBI:30616"/>
    </ligand>
</feature>
<keyword evidence="4 5" id="KW-0067">ATP-binding</keyword>
<evidence type="ECO:0000313" key="8">
    <source>
        <dbReference type="Proteomes" id="UP000295293"/>
    </source>
</evidence>
<evidence type="ECO:0000259" key="6">
    <source>
        <dbReference type="PROSITE" id="PS50011"/>
    </source>
</evidence>
<evidence type="ECO:0000313" key="7">
    <source>
        <dbReference type="EMBL" id="TDR48865.1"/>
    </source>
</evidence>
<dbReference type="PROSITE" id="PS00108">
    <property type="entry name" value="PROTEIN_KINASE_ST"/>
    <property type="match status" value="1"/>
</dbReference>
<evidence type="ECO:0000256" key="5">
    <source>
        <dbReference type="PROSITE-ProRule" id="PRU10141"/>
    </source>
</evidence>
<evidence type="ECO:0000256" key="3">
    <source>
        <dbReference type="ARBA" id="ARBA00022777"/>
    </source>
</evidence>
<dbReference type="CDD" id="cd14014">
    <property type="entry name" value="STKc_PknB_like"/>
    <property type="match status" value="1"/>
</dbReference>
<dbReference type="Gene3D" id="3.30.200.20">
    <property type="entry name" value="Phosphorylase Kinase, domain 1"/>
    <property type="match status" value="1"/>
</dbReference>
<dbReference type="AlphaFoldDB" id="A0A4R6ZAE5"/>
<reference evidence="7 8" key="1">
    <citation type="submission" date="2019-03" db="EMBL/GenBank/DDBJ databases">
        <title>Genomic Encyclopedia of Type Strains, Phase IV (KMG-IV): sequencing the most valuable type-strain genomes for metagenomic binning, comparative biology and taxonomic classification.</title>
        <authorList>
            <person name="Goeker M."/>
        </authorList>
    </citation>
    <scope>NUCLEOTIDE SEQUENCE [LARGE SCALE GENOMIC DNA]</scope>
    <source>
        <strain evidence="7 8">DSM 21667</strain>
    </source>
</reference>
<dbReference type="PROSITE" id="PS50011">
    <property type="entry name" value="PROTEIN_KINASE_DOM"/>
    <property type="match status" value="1"/>
</dbReference>
<dbReference type="SUPFAM" id="SSF48452">
    <property type="entry name" value="TPR-like"/>
    <property type="match status" value="1"/>
</dbReference>
<dbReference type="PANTHER" id="PTHR43289">
    <property type="entry name" value="MITOGEN-ACTIVATED PROTEIN KINASE KINASE KINASE 20-RELATED"/>
    <property type="match status" value="1"/>
</dbReference>
<dbReference type="RefSeq" id="WP_166653825.1">
    <property type="nucleotide sequence ID" value="NZ_SNZH01000001.1"/>
</dbReference>
<sequence length="757" mass="80252">MTAPAQHVQQLFAELADLPEAACAERLQSIERENTALAARLRELLAADAQIADAPTQPLRELRGLELAAELDPGIVRGYRLLDRLGAGGMGTVYRAQSLADPAEQVAIKFLRAERDDAALRRRFQLEGRVLQSLQHPGIARLVESGETSNGTPYVAMELIDGTSLLAYADAQKLDLEQRLGLLLKVCAAVTHAHARRIVHRDIKSSNILVDAKGQPKLLDFGIAKPLHAGFGLQHLERTATAQRFFSVGSAAPEQLSGDASGPGCDIYALGALLYELLCGEAPLPLQGLSAGQVEQAVLKQVPQPPSLRLAGLAAGVANARARQRGLADRNALADRLRGEADRICAKALRKQSAQRHASVEQFARELRALRAGGGAARPWQGLLLRLQARPLWLSAAAVLAVLAGLLLWHSLRPQAIAPARLPLEATGDAATLAPAQTTAVASVDSATLLALAEADLAQGADDDALRRLEQAEATLPAGEAAQSARFRLLLARATAATRRGYIALAEQSLDQAEALAPDPGQRIGLALQRSRLLQARGRPDEAAALLRELAQQTLPQLDAEDPHSRKIRQQLQEMDVPAAAAVATPAGSVSTASAGFDAQALQSSLEAIAAQLRQASDENGDGDAPSSAASLSRWQERLTTAAAPVTADPSDSAAAQLETLVQQACSLNAQGRYGEAQGILATALELHRNEPALRHSDSYRVGVLARAVADHATARDADTAARLRHELGREAWLSSDAGRTRWREQAALAGKLGITP</sequence>
<dbReference type="Pfam" id="PF00069">
    <property type="entry name" value="Pkinase"/>
    <property type="match status" value="1"/>
</dbReference>
<keyword evidence="2 5" id="KW-0547">Nucleotide-binding</keyword>
<dbReference type="Proteomes" id="UP000295293">
    <property type="component" value="Unassembled WGS sequence"/>
</dbReference>
<accession>A0A4R6ZAE5</accession>
<dbReference type="InterPro" id="IPR008271">
    <property type="entry name" value="Ser/Thr_kinase_AS"/>
</dbReference>
<dbReference type="InterPro" id="IPR017441">
    <property type="entry name" value="Protein_kinase_ATP_BS"/>
</dbReference>
<comment type="caution">
    <text evidence="7">The sequence shown here is derived from an EMBL/GenBank/DDBJ whole genome shotgun (WGS) entry which is preliminary data.</text>
</comment>
<keyword evidence="3 7" id="KW-0418">Kinase</keyword>
<keyword evidence="1" id="KW-0808">Transferase</keyword>
<proteinExistence type="predicted"/>
<gene>
    <name evidence="7" type="ORF">DFR29_101489</name>
</gene>
<evidence type="ECO:0000256" key="4">
    <source>
        <dbReference type="ARBA" id="ARBA00022840"/>
    </source>
</evidence>
<evidence type="ECO:0000256" key="1">
    <source>
        <dbReference type="ARBA" id="ARBA00022679"/>
    </source>
</evidence>
<feature type="domain" description="Protein kinase" evidence="6">
    <location>
        <begin position="79"/>
        <end position="368"/>
    </location>
</feature>
<dbReference type="InterPro" id="IPR011009">
    <property type="entry name" value="Kinase-like_dom_sf"/>
</dbReference>
<dbReference type="InterPro" id="IPR000719">
    <property type="entry name" value="Prot_kinase_dom"/>
</dbReference>
<dbReference type="GO" id="GO:0004674">
    <property type="term" value="F:protein serine/threonine kinase activity"/>
    <property type="evidence" value="ECO:0007669"/>
    <property type="project" value="TreeGrafter"/>
</dbReference>
<keyword evidence="8" id="KW-1185">Reference proteome</keyword>
<dbReference type="PROSITE" id="PS00107">
    <property type="entry name" value="PROTEIN_KINASE_ATP"/>
    <property type="match status" value="1"/>
</dbReference>
<dbReference type="PANTHER" id="PTHR43289:SF34">
    <property type="entry name" value="SERINE_THREONINE-PROTEIN KINASE YBDM-RELATED"/>
    <property type="match status" value="1"/>
</dbReference>
<dbReference type="SUPFAM" id="SSF56112">
    <property type="entry name" value="Protein kinase-like (PK-like)"/>
    <property type="match status" value="1"/>
</dbReference>
<organism evidence="7 8">
    <name type="scientific">Tahibacter aquaticus</name>
    <dbReference type="NCBI Taxonomy" id="520092"/>
    <lineage>
        <taxon>Bacteria</taxon>
        <taxon>Pseudomonadati</taxon>
        <taxon>Pseudomonadota</taxon>
        <taxon>Gammaproteobacteria</taxon>
        <taxon>Lysobacterales</taxon>
        <taxon>Rhodanobacteraceae</taxon>
        <taxon>Tahibacter</taxon>
    </lineage>
</organism>
<name>A0A4R6ZAE5_9GAMM</name>
<evidence type="ECO:0000256" key="2">
    <source>
        <dbReference type="ARBA" id="ARBA00022741"/>
    </source>
</evidence>
<dbReference type="InterPro" id="IPR011990">
    <property type="entry name" value="TPR-like_helical_dom_sf"/>
</dbReference>
<protein>
    <submittedName>
        <fullName evidence="7">Protein kinase-like protein</fullName>
    </submittedName>
</protein>